<comment type="caution">
    <text evidence="2">The sequence shown here is derived from an EMBL/GenBank/DDBJ whole genome shotgun (WGS) entry which is preliminary data.</text>
</comment>
<accession>A0A9P3HBY6</accession>
<dbReference type="PANTHER" id="PTHR39218">
    <property type="entry name" value="OXIDOREDUCTASE 14 KDA SUBUNIT, PUTATIVE (AFU_ORTHOLOGUE AFUA_1G12110)-RELATED"/>
    <property type="match status" value="1"/>
</dbReference>
<dbReference type="Proteomes" id="UP000827284">
    <property type="component" value="Unassembled WGS sequence"/>
</dbReference>
<keyword evidence="3" id="KW-1185">Reference proteome</keyword>
<proteinExistence type="predicted"/>
<sequence>MALLGTVAGFATFGVAARGLALTMQRRALSSEFVGYGVSAIALGGVGYFVHGLEQRQTELLKERREILSANRARRAEEATA</sequence>
<gene>
    <name evidence="2" type="ORF">EMPS_06185</name>
</gene>
<organism evidence="2 3">
    <name type="scientific">Entomortierella parvispora</name>
    <dbReference type="NCBI Taxonomy" id="205924"/>
    <lineage>
        <taxon>Eukaryota</taxon>
        <taxon>Fungi</taxon>
        <taxon>Fungi incertae sedis</taxon>
        <taxon>Mucoromycota</taxon>
        <taxon>Mortierellomycotina</taxon>
        <taxon>Mortierellomycetes</taxon>
        <taxon>Mortierellales</taxon>
        <taxon>Mortierellaceae</taxon>
        <taxon>Entomortierella</taxon>
    </lineage>
</organism>
<feature type="transmembrane region" description="Helical" evidence="1">
    <location>
        <begin position="33"/>
        <end position="53"/>
    </location>
</feature>
<keyword evidence="1" id="KW-1133">Transmembrane helix</keyword>
<dbReference type="EMBL" id="BQFW01000008">
    <property type="protein sequence ID" value="GJJ73827.1"/>
    <property type="molecule type" value="Genomic_DNA"/>
</dbReference>
<protein>
    <submittedName>
        <fullName evidence="2">Uncharacterized protein</fullName>
    </submittedName>
</protein>
<evidence type="ECO:0000256" key="1">
    <source>
        <dbReference type="SAM" id="Phobius"/>
    </source>
</evidence>
<dbReference type="PANTHER" id="PTHR39218:SF1">
    <property type="entry name" value="OXIDOREDUCTASE 14 KDA SUBUNIT, PUTATIVE (AFU_ORTHOLOGUE AFUA_1G12110)-RELATED"/>
    <property type="match status" value="1"/>
</dbReference>
<name>A0A9P3HBY6_9FUNG</name>
<evidence type="ECO:0000313" key="3">
    <source>
        <dbReference type="Proteomes" id="UP000827284"/>
    </source>
</evidence>
<dbReference type="OrthoDB" id="2141050at2759"/>
<reference evidence="2" key="1">
    <citation type="submission" date="2021-11" db="EMBL/GenBank/DDBJ databases">
        <authorList>
            <person name="Herlambang A."/>
            <person name="Guo Y."/>
            <person name="Takashima Y."/>
            <person name="Nishizawa T."/>
        </authorList>
    </citation>
    <scope>NUCLEOTIDE SEQUENCE</scope>
    <source>
        <strain evidence="2">E1425</strain>
    </source>
</reference>
<keyword evidence="1" id="KW-0812">Transmembrane</keyword>
<keyword evidence="1" id="KW-0472">Membrane</keyword>
<reference evidence="2" key="2">
    <citation type="journal article" date="2022" name="Microbiol. Resour. Announc.">
        <title>Whole-Genome Sequence of Entomortierella parvispora E1425, a Mucoromycotan Fungus Associated with Burkholderiaceae-Related Endosymbiotic Bacteria.</title>
        <authorList>
            <person name="Herlambang A."/>
            <person name="Guo Y."/>
            <person name="Takashima Y."/>
            <person name="Narisawa K."/>
            <person name="Ohta H."/>
            <person name="Nishizawa T."/>
        </authorList>
    </citation>
    <scope>NUCLEOTIDE SEQUENCE</scope>
    <source>
        <strain evidence="2">E1425</strain>
    </source>
</reference>
<dbReference type="AlphaFoldDB" id="A0A9P3HBY6"/>
<evidence type="ECO:0000313" key="2">
    <source>
        <dbReference type="EMBL" id="GJJ73827.1"/>
    </source>
</evidence>